<accession>A0ABV1KYQ2</accession>
<feature type="domain" description="Putative Flagellin Flp1-like" evidence="2">
    <location>
        <begin position="15"/>
        <end position="61"/>
    </location>
</feature>
<name>A0ABV1KYQ2_9BACL</name>
<keyword evidence="4" id="KW-1185">Reference proteome</keyword>
<gene>
    <name evidence="3" type="ORF">QJS35_19855</name>
</gene>
<evidence type="ECO:0000259" key="2">
    <source>
        <dbReference type="Pfam" id="PF16982"/>
    </source>
</evidence>
<keyword evidence="1" id="KW-0472">Membrane</keyword>
<keyword evidence="1" id="KW-1133">Transmembrane helix</keyword>
<dbReference type="Pfam" id="PF16982">
    <property type="entry name" value="Flp1_like"/>
    <property type="match status" value="1"/>
</dbReference>
<sequence>MTNLFQLGVRAIGSLWRDEKGIGTLEIVLIAAVLIMVALFFKDWIMDFLGSLMDSVEGKANTIFK</sequence>
<dbReference type="Proteomes" id="UP001493487">
    <property type="component" value="Unassembled WGS sequence"/>
</dbReference>
<proteinExistence type="predicted"/>
<reference evidence="3 4" key="1">
    <citation type="journal article" date="2023" name="Genome Announc.">
        <title>Pan-Genome Analyses of the Genus Cohnella and Proposal of the Novel Species Cohnella silvisoli sp. nov., Isolated from Forest Soil.</title>
        <authorList>
            <person name="Wang C."/>
            <person name="Mao L."/>
            <person name="Bao G."/>
            <person name="Zhu H."/>
        </authorList>
    </citation>
    <scope>NUCLEOTIDE SEQUENCE [LARGE SCALE GENOMIC DNA]</scope>
    <source>
        <strain evidence="3 4">NL03-T5-1</strain>
    </source>
</reference>
<organism evidence="3 4">
    <name type="scientific">Cohnella silvisoli</name>
    <dbReference type="NCBI Taxonomy" id="2873699"/>
    <lineage>
        <taxon>Bacteria</taxon>
        <taxon>Bacillati</taxon>
        <taxon>Bacillota</taxon>
        <taxon>Bacilli</taxon>
        <taxon>Bacillales</taxon>
        <taxon>Paenibacillaceae</taxon>
        <taxon>Cohnella</taxon>
    </lineage>
</organism>
<evidence type="ECO:0000313" key="4">
    <source>
        <dbReference type="Proteomes" id="UP001493487"/>
    </source>
</evidence>
<evidence type="ECO:0000313" key="3">
    <source>
        <dbReference type="EMBL" id="MEQ4484642.1"/>
    </source>
</evidence>
<dbReference type="InterPro" id="IPR031564">
    <property type="entry name" value="Flp1-like"/>
</dbReference>
<dbReference type="RefSeq" id="WP_232187024.1">
    <property type="nucleotide sequence ID" value="NZ_JAIOAP010000011.1"/>
</dbReference>
<protein>
    <submittedName>
        <fullName evidence="3">Flp1 family type IVb pilin</fullName>
    </submittedName>
</protein>
<evidence type="ECO:0000256" key="1">
    <source>
        <dbReference type="SAM" id="Phobius"/>
    </source>
</evidence>
<dbReference type="EMBL" id="JASKHM010000012">
    <property type="protein sequence ID" value="MEQ4484642.1"/>
    <property type="molecule type" value="Genomic_DNA"/>
</dbReference>
<keyword evidence="1" id="KW-0812">Transmembrane</keyword>
<comment type="caution">
    <text evidence="3">The sequence shown here is derived from an EMBL/GenBank/DDBJ whole genome shotgun (WGS) entry which is preliminary data.</text>
</comment>
<feature type="transmembrane region" description="Helical" evidence="1">
    <location>
        <begin position="21"/>
        <end position="41"/>
    </location>
</feature>